<dbReference type="InterPro" id="IPR031982">
    <property type="entry name" value="PilE-like"/>
</dbReference>
<gene>
    <name evidence="3" type="ORF">ACFQNF_10330</name>
</gene>
<dbReference type="NCBIfam" id="TIGR02532">
    <property type="entry name" value="IV_pilin_GFxxxE"/>
    <property type="match status" value="1"/>
</dbReference>
<evidence type="ECO:0000256" key="1">
    <source>
        <dbReference type="ARBA" id="ARBA00022481"/>
    </source>
</evidence>
<dbReference type="PANTHER" id="PTHR30093">
    <property type="entry name" value="GENERAL SECRETION PATHWAY PROTEIN G"/>
    <property type="match status" value="1"/>
</dbReference>
<dbReference type="PROSITE" id="PS00409">
    <property type="entry name" value="PROKAR_NTER_METHYL"/>
    <property type="match status" value="1"/>
</dbReference>
<dbReference type="PRINTS" id="PR00813">
    <property type="entry name" value="BCTERIALGSPG"/>
</dbReference>
<dbReference type="InterPro" id="IPR045584">
    <property type="entry name" value="Pilin-like"/>
</dbReference>
<evidence type="ECO:0000313" key="4">
    <source>
        <dbReference type="Proteomes" id="UP001596473"/>
    </source>
</evidence>
<proteinExistence type="predicted"/>
<keyword evidence="2" id="KW-0472">Membrane</keyword>
<keyword evidence="2" id="KW-0812">Transmembrane</keyword>
<keyword evidence="2" id="KW-1133">Transmembrane helix</keyword>
<dbReference type="Pfam" id="PF07963">
    <property type="entry name" value="N_methyl"/>
    <property type="match status" value="1"/>
</dbReference>
<dbReference type="EMBL" id="JBHTBQ010000016">
    <property type="protein sequence ID" value="MFC7420281.1"/>
    <property type="molecule type" value="Genomic_DNA"/>
</dbReference>
<evidence type="ECO:0000256" key="2">
    <source>
        <dbReference type="SAM" id="Phobius"/>
    </source>
</evidence>
<sequence>MRLSAGFTLIEVMITVAIIGILASIAVPSYQDYVTRSRLVEAQSKLSETRVQLEQYFMNNRSYEKFDCKRDATAAEGFNITCKDLSANTYTIIATGTSKASGFTFTLNDQGIKATTAAPTSKGWTTSDSCWVSKKSGC</sequence>
<reference evidence="4" key="1">
    <citation type="journal article" date="2019" name="Int. J. Syst. Evol. Microbiol.">
        <title>The Global Catalogue of Microorganisms (GCM) 10K type strain sequencing project: providing services to taxonomists for standard genome sequencing and annotation.</title>
        <authorList>
            <consortium name="The Broad Institute Genomics Platform"/>
            <consortium name="The Broad Institute Genome Sequencing Center for Infectious Disease"/>
            <person name="Wu L."/>
            <person name="Ma J."/>
        </authorList>
    </citation>
    <scope>NUCLEOTIDE SEQUENCE [LARGE SCALE GENOMIC DNA]</scope>
    <source>
        <strain evidence="4">CCUG 62945</strain>
    </source>
</reference>
<comment type="caution">
    <text evidence="3">The sequence shown here is derived from an EMBL/GenBank/DDBJ whole genome shotgun (WGS) entry which is preliminary data.</text>
</comment>
<keyword evidence="4" id="KW-1185">Reference proteome</keyword>
<dbReference type="Gene3D" id="3.30.700.10">
    <property type="entry name" value="Glycoprotein, Type 4 Pilin"/>
    <property type="match status" value="1"/>
</dbReference>
<dbReference type="PANTHER" id="PTHR30093:SF47">
    <property type="entry name" value="TYPE IV PILUS NON-CORE MINOR PILIN PILE"/>
    <property type="match status" value="1"/>
</dbReference>
<protein>
    <submittedName>
        <fullName evidence="3">Type IV pilin protein</fullName>
    </submittedName>
</protein>
<organism evidence="3 4">
    <name type="scientific">Iodobacter arcticus</name>
    <dbReference type="NCBI Taxonomy" id="590593"/>
    <lineage>
        <taxon>Bacteria</taxon>
        <taxon>Pseudomonadati</taxon>
        <taxon>Pseudomonadota</taxon>
        <taxon>Betaproteobacteria</taxon>
        <taxon>Neisseriales</taxon>
        <taxon>Chitinibacteraceae</taxon>
        <taxon>Iodobacter</taxon>
    </lineage>
</organism>
<evidence type="ECO:0000313" key="3">
    <source>
        <dbReference type="EMBL" id="MFC7420281.1"/>
    </source>
</evidence>
<dbReference type="SUPFAM" id="SSF54523">
    <property type="entry name" value="Pili subunits"/>
    <property type="match status" value="1"/>
</dbReference>
<accession>A0ABW2QX82</accession>
<dbReference type="InterPro" id="IPR012902">
    <property type="entry name" value="N_methyl_site"/>
</dbReference>
<keyword evidence="1" id="KW-0488">Methylation</keyword>
<feature type="transmembrane region" description="Helical" evidence="2">
    <location>
        <begin position="6"/>
        <end position="27"/>
    </location>
</feature>
<dbReference type="RefSeq" id="WP_380187914.1">
    <property type="nucleotide sequence ID" value="NZ_JBHTBQ010000016.1"/>
</dbReference>
<dbReference type="InterPro" id="IPR000983">
    <property type="entry name" value="Bac_GSPG_pilin"/>
</dbReference>
<dbReference type="Pfam" id="PF16732">
    <property type="entry name" value="ComP_DUS"/>
    <property type="match status" value="1"/>
</dbReference>
<dbReference type="Proteomes" id="UP001596473">
    <property type="component" value="Unassembled WGS sequence"/>
</dbReference>
<name>A0ABW2QX82_9NEIS</name>